<keyword evidence="2" id="KW-1185">Reference proteome</keyword>
<dbReference type="GeneID" id="92078391"/>
<gene>
    <name evidence="1" type="ORF">PG986_009107</name>
</gene>
<comment type="caution">
    <text evidence="1">The sequence shown here is derived from an EMBL/GenBank/DDBJ whole genome shotgun (WGS) entry which is preliminary data.</text>
</comment>
<evidence type="ECO:0000313" key="2">
    <source>
        <dbReference type="Proteomes" id="UP001391051"/>
    </source>
</evidence>
<dbReference type="EMBL" id="JAQQWE010000006">
    <property type="protein sequence ID" value="KAK7948221.1"/>
    <property type="molecule type" value="Genomic_DNA"/>
</dbReference>
<reference evidence="1 2" key="1">
    <citation type="submission" date="2023-01" db="EMBL/GenBank/DDBJ databases">
        <title>Analysis of 21 Apiospora genomes using comparative genomics revels a genus with tremendous synthesis potential of carbohydrate active enzymes and secondary metabolites.</title>
        <authorList>
            <person name="Sorensen T."/>
        </authorList>
    </citation>
    <scope>NUCLEOTIDE SEQUENCE [LARGE SCALE GENOMIC DNA]</scope>
    <source>
        <strain evidence="1 2">CBS 24483</strain>
    </source>
</reference>
<sequence length="161" mass="18423">MYLPRQETQDYLRNRAAERVPATSQNCVSIVQPLLHDSVPLVLATLPSLHWQSRPVEIGTPIWVPPDLEICTHYTINRLQFISDLPWWLHATLDDGLTRLTNDSQPKGHATSFLSLPHSILVNVSITRLRCRAVLTYDLGTPPHRSDWSWEREVNVLPMSN</sequence>
<accession>A0ABR1Q800</accession>
<protein>
    <submittedName>
        <fullName evidence="1">Uncharacterized protein</fullName>
    </submittedName>
</protein>
<organism evidence="1 2">
    <name type="scientific">Apiospora aurea</name>
    <dbReference type="NCBI Taxonomy" id="335848"/>
    <lineage>
        <taxon>Eukaryota</taxon>
        <taxon>Fungi</taxon>
        <taxon>Dikarya</taxon>
        <taxon>Ascomycota</taxon>
        <taxon>Pezizomycotina</taxon>
        <taxon>Sordariomycetes</taxon>
        <taxon>Xylariomycetidae</taxon>
        <taxon>Amphisphaeriales</taxon>
        <taxon>Apiosporaceae</taxon>
        <taxon>Apiospora</taxon>
    </lineage>
</organism>
<proteinExistence type="predicted"/>
<dbReference type="RefSeq" id="XP_066697727.1">
    <property type="nucleotide sequence ID" value="XM_066845329.1"/>
</dbReference>
<evidence type="ECO:0000313" key="1">
    <source>
        <dbReference type="EMBL" id="KAK7948221.1"/>
    </source>
</evidence>
<name>A0ABR1Q800_9PEZI</name>
<dbReference type="Proteomes" id="UP001391051">
    <property type="component" value="Unassembled WGS sequence"/>
</dbReference>